<dbReference type="InterPro" id="IPR043128">
    <property type="entry name" value="Rev_trsase/Diguanyl_cyclase"/>
</dbReference>
<dbReference type="InterPro" id="IPR043502">
    <property type="entry name" value="DNA/RNA_pol_sf"/>
</dbReference>
<dbReference type="FunFam" id="3.30.70.270:FF:000020">
    <property type="entry name" value="Transposon Tf2-6 polyprotein-like Protein"/>
    <property type="match status" value="1"/>
</dbReference>
<protein>
    <recommendedName>
        <fullName evidence="1">Reverse transcriptase/retrotransposon-derived protein RNase H-like domain-containing protein</fullName>
    </recommendedName>
</protein>
<dbReference type="OrthoDB" id="3018369at2759"/>
<proteinExistence type="predicted"/>
<dbReference type="InterPro" id="IPR051320">
    <property type="entry name" value="Viral_Replic_Matur_Polypro"/>
</dbReference>
<name>A0A9Q3CIX2_9BASI</name>
<dbReference type="AlphaFoldDB" id="A0A9Q3CIX2"/>
<dbReference type="PANTHER" id="PTHR33064:SF37">
    <property type="entry name" value="RIBONUCLEASE H"/>
    <property type="match status" value="1"/>
</dbReference>
<evidence type="ECO:0000259" key="1">
    <source>
        <dbReference type="Pfam" id="PF17919"/>
    </source>
</evidence>
<dbReference type="SUPFAM" id="SSF56672">
    <property type="entry name" value="DNA/RNA polymerases"/>
    <property type="match status" value="1"/>
</dbReference>
<dbReference type="Pfam" id="PF17919">
    <property type="entry name" value="RT_RNaseH_2"/>
    <property type="match status" value="1"/>
</dbReference>
<comment type="caution">
    <text evidence="2">The sequence shown here is derived from an EMBL/GenBank/DDBJ whole genome shotgun (WGS) entry which is preliminary data.</text>
</comment>
<keyword evidence="3" id="KW-1185">Reference proteome</keyword>
<dbReference type="PANTHER" id="PTHR33064">
    <property type="entry name" value="POL PROTEIN"/>
    <property type="match status" value="1"/>
</dbReference>
<evidence type="ECO:0000313" key="3">
    <source>
        <dbReference type="Proteomes" id="UP000765509"/>
    </source>
</evidence>
<dbReference type="Gene3D" id="3.30.70.270">
    <property type="match status" value="1"/>
</dbReference>
<gene>
    <name evidence="2" type="ORF">O181_024237</name>
</gene>
<sequence>MNQERLQKIINWPTPRDLKALQSFLGFSTFYHYFIKNYSKKISLLTKFLKKDSCFYLNEEALSQSHHLKEAFTTAPVFSHFNPFLPTILETNASDYALGALLSEKNTPSHLIAGSVFWQSSNMRLMTRKSLE</sequence>
<dbReference type="EMBL" id="AVOT02007724">
    <property type="protein sequence ID" value="MBW0484522.1"/>
    <property type="molecule type" value="Genomic_DNA"/>
</dbReference>
<accession>A0A9Q3CIX2</accession>
<organism evidence="2 3">
    <name type="scientific">Austropuccinia psidii MF-1</name>
    <dbReference type="NCBI Taxonomy" id="1389203"/>
    <lineage>
        <taxon>Eukaryota</taxon>
        <taxon>Fungi</taxon>
        <taxon>Dikarya</taxon>
        <taxon>Basidiomycota</taxon>
        <taxon>Pucciniomycotina</taxon>
        <taxon>Pucciniomycetes</taxon>
        <taxon>Pucciniales</taxon>
        <taxon>Sphaerophragmiaceae</taxon>
        <taxon>Austropuccinia</taxon>
    </lineage>
</organism>
<dbReference type="InterPro" id="IPR041577">
    <property type="entry name" value="RT_RNaseH_2"/>
</dbReference>
<dbReference type="Proteomes" id="UP000765509">
    <property type="component" value="Unassembled WGS sequence"/>
</dbReference>
<reference evidence="2" key="1">
    <citation type="submission" date="2021-03" db="EMBL/GenBank/DDBJ databases">
        <title>Draft genome sequence of rust myrtle Austropuccinia psidii MF-1, a brazilian biotype.</title>
        <authorList>
            <person name="Quecine M.C."/>
            <person name="Pachon D.M.R."/>
            <person name="Bonatelli M.L."/>
            <person name="Correr F.H."/>
            <person name="Franceschini L.M."/>
            <person name="Leite T.F."/>
            <person name="Margarido G.R.A."/>
            <person name="Almeida C.A."/>
            <person name="Ferrarezi J.A."/>
            <person name="Labate C.A."/>
        </authorList>
    </citation>
    <scope>NUCLEOTIDE SEQUENCE</scope>
    <source>
        <strain evidence="2">MF-1</strain>
    </source>
</reference>
<evidence type="ECO:0000313" key="2">
    <source>
        <dbReference type="EMBL" id="MBW0484522.1"/>
    </source>
</evidence>
<feature type="domain" description="Reverse transcriptase/retrotransposon-derived protein RNase H-like" evidence="1">
    <location>
        <begin position="59"/>
        <end position="112"/>
    </location>
</feature>